<dbReference type="AlphaFoldDB" id="A0A916JP13"/>
<evidence type="ECO:0008006" key="3">
    <source>
        <dbReference type="Google" id="ProtNLM"/>
    </source>
</evidence>
<dbReference type="Gene3D" id="1.10.30.50">
    <property type="match status" value="1"/>
</dbReference>
<reference evidence="1" key="1">
    <citation type="submission" date="2021-04" db="EMBL/GenBank/DDBJ databases">
        <authorList>
            <person name="Rodrigo-Torres L."/>
            <person name="Arahal R. D."/>
            <person name="Lucena T."/>
        </authorList>
    </citation>
    <scope>NUCLEOTIDE SEQUENCE</scope>
    <source>
        <strain evidence="1">AS29M-1</strain>
    </source>
</reference>
<dbReference type="RefSeq" id="WP_258542525.1">
    <property type="nucleotide sequence ID" value="NZ_OU015584.1"/>
</dbReference>
<proteinExistence type="predicted"/>
<gene>
    <name evidence="1" type="ORF">CRYO30217_02294</name>
</gene>
<evidence type="ECO:0000313" key="1">
    <source>
        <dbReference type="EMBL" id="CAG5083804.1"/>
    </source>
</evidence>
<evidence type="ECO:0000313" key="2">
    <source>
        <dbReference type="Proteomes" id="UP000683507"/>
    </source>
</evidence>
<dbReference type="KEGG" id="ptan:CRYO30217_02294"/>
<name>A0A916JP13_9FLAO</name>
<dbReference type="EMBL" id="OU015584">
    <property type="protein sequence ID" value="CAG5083804.1"/>
    <property type="molecule type" value="Genomic_DNA"/>
</dbReference>
<protein>
    <recommendedName>
        <fullName evidence="3">HNH endonuclease</fullName>
    </recommendedName>
</protein>
<sequence length="385" mass="45346">MIGLAETVEYKKALKKHVESLTTVVRNRIAVYSDIIDLVYEISQIHLIEKRNEAVIKRLKTGHNLKHSTIRMLLSSVLTVKIKKQNQYFLLGNVSNWQINLRDFKSLKKALNELNIVVGDLLEFKFSKPYSSKMIYLEYLNKELQLLNPIRKYIFSYEDFRDNRKPGGWNPYKLAKLLNLKTCPYCNRVYTNTIMFGSKHVTRPQLDHFIPQSKEPWLQLSFYNLIPSCYVCNSDLKDAQKVSYYTHLSPYEENKNHQLMVFEYWPMNYKASIGKNEKMSISIKYNGPLNDNLLRKKVEGNIKLFELQKVYSEHADQVAEIVRKKHMTSDKYIESIQNTFPKLGLTESEAYRLVFCNYFTEEEFKLRPFSKMTKDIASSVLKEFS</sequence>
<organism evidence="1 2">
    <name type="scientific">Parvicella tangerina</name>
    <dbReference type="NCBI Taxonomy" id="2829795"/>
    <lineage>
        <taxon>Bacteria</taxon>
        <taxon>Pseudomonadati</taxon>
        <taxon>Bacteroidota</taxon>
        <taxon>Flavobacteriia</taxon>
        <taxon>Flavobacteriales</taxon>
        <taxon>Parvicellaceae</taxon>
        <taxon>Parvicella</taxon>
    </lineage>
</organism>
<accession>A0A916JP13</accession>
<dbReference type="Proteomes" id="UP000683507">
    <property type="component" value="Chromosome"/>
</dbReference>
<keyword evidence="2" id="KW-1185">Reference proteome</keyword>